<dbReference type="GeneID" id="26736567"/>
<accession>A0A0U3ECQ4</accession>
<evidence type="ECO:0000313" key="3">
    <source>
        <dbReference type="EMBL" id="ALT69393.1"/>
    </source>
</evidence>
<organism evidence="3 4">
    <name type="scientific">Methanobrevibacter millerae</name>
    <dbReference type="NCBI Taxonomy" id="230361"/>
    <lineage>
        <taxon>Archaea</taxon>
        <taxon>Methanobacteriati</taxon>
        <taxon>Methanobacteriota</taxon>
        <taxon>Methanomada group</taxon>
        <taxon>Methanobacteria</taxon>
        <taxon>Methanobacteriales</taxon>
        <taxon>Methanobacteriaceae</taxon>
        <taxon>Methanobrevibacter</taxon>
    </lineage>
</organism>
<dbReference type="PATRIC" id="fig|230361.4.peg.1685"/>
<feature type="compositionally biased region" description="Basic and acidic residues" evidence="1">
    <location>
        <begin position="305"/>
        <end position="336"/>
    </location>
</feature>
<evidence type="ECO:0000313" key="4">
    <source>
        <dbReference type="Proteomes" id="UP000067738"/>
    </source>
</evidence>
<evidence type="ECO:0000256" key="2">
    <source>
        <dbReference type="SAM" id="Phobius"/>
    </source>
</evidence>
<keyword evidence="4" id="KW-1185">Reference proteome</keyword>
<proteinExistence type="predicted"/>
<dbReference type="OrthoDB" id="78399at2157"/>
<feature type="compositionally biased region" description="Basic and acidic residues" evidence="1">
    <location>
        <begin position="282"/>
        <end position="294"/>
    </location>
</feature>
<protein>
    <submittedName>
        <fullName evidence="3">Uncharacterized protein</fullName>
    </submittedName>
</protein>
<feature type="compositionally biased region" description="Basic and acidic residues" evidence="1">
    <location>
        <begin position="172"/>
        <end position="227"/>
    </location>
</feature>
<keyword evidence="2" id="KW-0812">Transmembrane</keyword>
<feature type="region of interest" description="Disordered" evidence="1">
    <location>
        <begin position="172"/>
        <end position="349"/>
    </location>
</feature>
<feature type="compositionally biased region" description="Polar residues" evidence="1">
    <location>
        <begin position="234"/>
        <end position="248"/>
    </location>
</feature>
<gene>
    <name evidence="3" type="ORF">sm9_1626</name>
</gene>
<evidence type="ECO:0000256" key="1">
    <source>
        <dbReference type="SAM" id="MobiDB-lite"/>
    </source>
</evidence>
<name>A0A0U3ECQ4_9EURY</name>
<keyword evidence="2" id="KW-0472">Membrane</keyword>
<dbReference type="RefSeq" id="WP_058739630.1">
    <property type="nucleotide sequence ID" value="NZ_CP011266.1"/>
</dbReference>
<reference evidence="3 4" key="1">
    <citation type="submission" date="2015-04" db="EMBL/GenBank/DDBJ databases">
        <title>The complete genome sequence of the rumen methanogen Methanobrevibacter millerae SM9.</title>
        <authorList>
            <person name="Leahy S.C."/>
            <person name="Kelly W.J."/>
            <person name="Pacheco D.M."/>
            <person name="Li D."/>
            <person name="Altermann E."/>
            <person name="Attwood G.T."/>
        </authorList>
    </citation>
    <scope>NUCLEOTIDE SEQUENCE [LARGE SCALE GENOMIC DNA]</scope>
    <source>
        <strain evidence="3 4">SM9</strain>
    </source>
</reference>
<dbReference type="KEGG" id="mmil:sm9_1626"/>
<dbReference type="EMBL" id="CP011266">
    <property type="protein sequence ID" value="ALT69393.1"/>
    <property type="molecule type" value="Genomic_DNA"/>
</dbReference>
<dbReference type="Proteomes" id="UP000067738">
    <property type="component" value="Chromosome"/>
</dbReference>
<sequence length="560" mass="64436">MNETLILVWVAILIIGIIAIIIVKMYFNDKKDEEIEYSDFTSTPLQEIVSKNDNENKHKQRTNHITNYFSKEEEPVISLRKEGIQPDKEFNPYIVPENKIPNRNISYSSQNQVLINYDDNVQKFQEPITDTQRDIMAKNNKDETTDITFKKTTESKHELKDLFTIDELIKESKRKDDEREKESQTIKKEAEDNSDIKESIKKNKEAEESSENKDITDIKSSIEKMHEIAAAIKSTGSDDLAPQSTASQKDIAEAINTATTENEKEKEEIPEISETKSITDAVIKKDSEKPKEESTVQETLQIEEDEKKVEITKEAKPKEEKAEKISDAIPESEKIKTPPLKTPTKVEEDSISILSGADEDYEFGAPIDSSNLFEDENGELSDLDYRKDLAKITNTIKNSSIVKDIREKLTPEYDDIDEPNEEFIRNVNSYTEEANEYYDDYAPIINETHVDYVEPTEEEQLRQENTRKVFNNAKNNVAEEVSAPIKEEKIPTPKAIPEKSSLKVVINNNEEVLRKGDEIIFNHEGETYSSKVYSINGDNIKVKYRRQNITIKPKDIKKIY</sequence>
<dbReference type="AlphaFoldDB" id="A0A0U3ECQ4"/>
<feature type="transmembrane region" description="Helical" evidence="2">
    <location>
        <begin position="6"/>
        <end position="27"/>
    </location>
</feature>
<keyword evidence="2" id="KW-1133">Transmembrane helix</keyword>